<reference evidence="1 2" key="1">
    <citation type="submission" date="2019-08" db="EMBL/GenBank/DDBJ databases">
        <title>Bradymonadales sp. TMQ2.</title>
        <authorList>
            <person name="Liang Q."/>
        </authorList>
    </citation>
    <scope>NUCLEOTIDE SEQUENCE [LARGE SCALE GENOMIC DNA]</scope>
    <source>
        <strain evidence="1 2">TMQ2</strain>
    </source>
</reference>
<sequence>MRRTEMTKQNARSKGYLALGSATATVALAAMLSSTVLVAGVPVTAWLTYRWLRYRAEWGLRF</sequence>
<proteinExistence type="predicted"/>
<dbReference type="AlphaFoldDB" id="A0A5C6X2B6"/>
<name>A0A5C6X2B6_9DELT</name>
<comment type="caution">
    <text evidence="1">The sequence shown here is derived from an EMBL/GenBank/DDBJ whole genome shotgun (WGS) entry which is preliminary data.</text>
</comment>
<evidence type="ECO:0000313" key="1">
    <source>
        <dbReference type="EMBL" id="TXD32410.1"/>
    </source>
</evidence>
<evidence type="ECO:0000313" key="2">
    <source>
        <dbReference type="Proteomes" id="UP000321046"/>
    </source>
</evidence>
<organism evidence="1 2">
    <name type="scientific">Lujinxingia vulgaris</name>
    <dbReference type="NCBI Taxonomy" id="2600176"/>
    <lineage>
        <taxon>Bacteria</taxon>
        <taxon>Deltaproteobacteria</taxon>
        <taxon>Bradymonadales</taxon>
        <taxon>Lujinxingiaceae</taxon>
        <taxon>Lujinxingia</taxon>
    </lineage>
</organism>
<dbReference type="EMBL" id="VOSL01000129">
    <property type="protein sequence ID" value="TXD32410.1"/>
    <property type="molecule type" value="Genomic_DNA"/>
</dbReference>
<protein>
    <submittedName>
        <fullName evidence="1">Uncharacterized protein</fullName>
    </submittedName>
</protein>
<accession>A0A5C6X2B6</accession>
<dbReference type="RefSeq" id="WP_127779024.1">
    <property type="nucleotide sequence ID" value="NZ_VOSL01000129.1"/>
</dbReference>
<dbReference type="Proteomes" id="UP000321046">
    <property type="component" value="Unassembled WGS sequence"/>
</dbReference>
<gene>
    <name evidence="1" type="ORF">FRC96_17530</name>
</gene>
<dbReference type="OrthoDB" id="5521516at2"/>